<evidence type="ECO:0000313" key="9">
    <source>
        <dbReference type="Proteomes" id="UP000183413"/>
    </source>
</evidence>
<dbReference type="SUPFAM" id="SSF51735">
    <property type="entry name" value="NAD(P)-binding Rossmann-fold domains"/>
    <property type="match status" value="1"/>
</dbReference>
<dbReference type="SUPFAM" id="SSF48179">
    <property type="entry name" value="6-phosphogluconate dehydrogenase C-terminal domain-like"/>
    <property type="match status" value="1"/>
</dbReference>
<evidence type="ECO:0000259" key="7">
    <source>
        <dbReference type="Pfam" id="PF14833"/>
    </source>
</evidence>
<evidence type="ECO:0000256" key="1">
    <source>
        <dbReference type="ARBA" id="ARBA00009080"/>
    </source>
</evidence>
<reference evidence="8 9" key="1">
    <citation type="submission" date="2016-10" db="EMBL/GenBank/DDBJ databases">
        <authorList>
            <person name="de Groot N.N."/>
        </authorList>
    </citation>
    <scope>NUCLEOTIDE SEQUENCE [LARGE SCALE GENOMIC DNA]</scope>
    <source>
        <strain evidence="8 9">DSM 43067</strain>
    </source>
</reference>
<feature type="domain" description="3-hydroxyisobutyrate dehydrogenase-like NAD-binding" evidence="7">
    <location>
        <begin position="163"/>
        <end position="279"/>
    </location>
</feature>
<keyword evidence="2" id="KW-0560">Oxidoreductase</keyword>
<dbReference type="Proteomes" id="UP000183413">
    <property type="component" value="Unassembled WGS sequence"/>
</dbReference>
<dbReference type="InterPro" id="IPR036291">
    <property type="entry name" value="NAD(P)-bd_dom_sf"/>
</dbReference>
<dbReference type="AlphaFoldDB" id="A0A1I5RGB3"/>
<evidence type="ECO:0000256" key="2">
    <source>
        <dbReference type="ARBA" id="ARBA00023002"/>
    </source>
</evidence>
<sequence length="297" mass="31004">MQTVGVIGLGRMGLPIARNLMDRGFPVVGYRRGESAELTEAGGTRAASPAGVAERADVLLSILPDAAALREVVRGPAGTLTALRPGTVHIEMSTIDVDDKRRIRDEVRARGGDLLDCPISGSPGMVAPRLATTLASGDERAVESVRPVLDAISGPWIRTGGFGTGTRMKYIAMLLVAVHTVAAAEAVAMARRSGIDLELLQRVLDDSIAGSAILKQRGPLMRERAWTPAPGPIATLHPILEQIEDAMAGFGLALPVFASAKAVFDRAVADGWGPLDIASVHDQTSPEGSPGQGEEGA</sequence>
<dbReference type="InterPro" id="IPR029154">
    <property type="entry name" value="HIBADH-like_NADP-bd"/>
</dbReference>
<dbReference type="GO" id="GO:0051287">
    <property type="term" value="F:NAD binding"/>
    <property type="evidence" value="ECO:0007669"/>
    <property type="project" value="InterPro"/>
</dbReference>
<organism evidence="8 9">
    <name type="scientific">Actinomadura madurae</name>
    <dbReference type="NCBI Taxonomy" id="1993"/>
    <lineage>
        <taxon>Bacteria</taxon>
        <taxon>Bacillati</taxon>
        <taxon>Actinomycetota</taxon>
        <taxon>Actinomycetes</taxon>
        <taxon>Streptosporangiales</taxon>
        <taxon>Thermomonosporaceae</taxon>
        <taxon>Actinomadura</taxon>
    </lineage>
</organism>
<dbReference type="Gene3D" id="1.10.1040.10">
    <property type="entry name" value="N-(1-d-carboxylethyl)-l-norvaline Dehydrogenase, domain 2"/>
    <property type="match status" value="1"/>
</dbReference>
<feature type="region of interest" description="Disordered" evidence="5">
    <location>
        <begin position="278"/>
        <end position="297"/>
    </location>
</feature>
<dbReference type="InterPro" id="IPR008927">
    <property type="entry name" value="6-PGluconate_DH-like_C_sf"/>
</dbReference>
<dbReference type="STRING" id="1993.SAMN04489713_115111"/>
<dbReference type="eggNOG" id="COG2084">
    <property type="taxonomic scope" value="Bacteria"/>
</dbReference>
<dbReference type="InterPro" id="IPR013328">
    <property type="entry name" value="6PGD_dom2"/>
</dbReference>
<keyword evidence="9" id="KW-1185">Reference proteome</keyword>
<proteinExistence type="inferred from homology"/>
<dbReference type="InterPro" id="IPR006115">
    <property type="entry name" value="6PGDH_NADP-bd"/>
</dbReference>
<evidence type="ECO:0000256" key="3">
    <source>
        <dbReference type="ARBA" id="ARBA00023027"/>
    </source>
</evidence>
<dbReference type="InterPro" id="IPR015815">
    <property type="entry name" value="HIBADH-related"/>
</dbReference>
<gene>
    <name evidence="8" type="ORF">SAMN04489713_115111</name>
</gene>
<accession>A0A1I5RGB3</accession>
<feature type="domain" description="6-phosphogluconate dehydrogenase NADP-binding" evidence="6">
    <location>
        <begin position="3"/>
        <end position="154"/>
    </location>
</feature>
<comment type="similarity">
    <text evidence="1">Belongs to the HIBADH-related family.</text>
</comment>
<dbReference type="Pfam" id="PF14833">
    <property type="entry name" value="NAD_binding_11"/>
    <property type="match status" value="1"/>
</dbReference>
<keyword evidence="3" id="KW-0520">NAD</keyword>
<dbReference type="Gene3D" id="3.40.50.720">
    <property type="entry name" value="NAD(P)-binding Rossmann-like Domain"/>
    <property type="match status" value="1"/>
</dbReference>
<dbReference type="Pfam" id="PF03446">
    <property type="entry name" value="NAD_binding_2"/>
    <property type="match status" value="1"/>
</dbReference>
<dbReference type="GO" id="GO:0050661">
    <property type="term" value="F:NADP binding"/>
    <property type="evidence" value="ECO:0007669"/>
    <property type="project" value="InterPro"/>
</dbReference>
<dbReference type="PANTHER" id="PTHR43060:SF15">
    <property type="entry name" value="3-HYDROXYISOBUTYRATE DEHYDROGENASE-LIKE 1, MITOCHONDRIAL-RELATED"/>
    <property type="match status" value="1"/>
</dbReference>
<evidence type="ECO:0000256" key="4">
    <source>
        <dbReference type="PIRSR" id="PIRSR000103-1"/>
    </source>
</evidence>
<evidence type="ECO:0000256" key="5">
    <source>
        <dbReference type="SAM" id="MobiDB-lite"/>
    </source>
</evidence>
<dbReference type="PANTHER" id="PTHR43060">
    <property type="entry name" value="3-HYDROXYISOBUTYRATE DEHYDROGENASE-LIKE 1, MITOCHONDRIAL-RELATED"/>
    <property type="match status" value="1"/>
</dbReference>
<feature type="active site" evidence="4">
    <location>
        <position position="169"/>
    </location>
</feature>
<evidence type="ECO:0000313" key="8">
    <source>
        <dbReference type="EMBL" id="SFP57588.1"/>
    </source>
</evidence>
<name>A0A1I5RGB3_9ACTN</name>
<dbReference type="PIRSF" id="PIRSF000103">
    <property type="entry name" value="HIBADH"/>
    <property type="match status" value="1"/>
</dbReference>
<dbReference type="InParanoid" id="A0A1I5RGB3"/>
<dbReference type="GO" id="GO:0016491">
    <property type="term" value="F:oxidoreductase activity"/>
    <property type="evidence" value="ECO:0007669"/>
    <property type="project" value="UniProtKB-KW"/>
</dbReference>
<evidence type="ECO:0000259" key="6">
    <source>
        <dbReference type="Pfam" id="PF03446"/>
    </source>
</evidence>
<dbReference type="EMBL" id="FOVH01000015">
    <property type="protein sequence ID" value="SFP57588.1"/>
    <property type="molecule type" value="Genomic_DNA"/>
</dbReference>
<protein>
    <submittedName>
        <fullName evidence="8">3-hydroxyisobutyrate dehydrogenase</fullName>
    </submittedName>
</protein>